<feature type="signal peptide" evidence="1">
    <location>
        <begin position="1"/>
        <end position="18"/>
    </location>
</feature>
<dbReference type="Proteomes" id="UP000245168">
    <property type="component" value="Unassembled WGS sequence"/>
</dbReference>
<proteinExistence type="predicted"/>
<keyword evidence="1" id="KW-0732">Signal</keyword>
<accession>A0A2U2BW06</accession>
<evidence type="ECO:0000313" key="3">
    <source>
        <dbReference type="Proteomes" id="UP000245168"/>
    </source>
</evidence>
<evidence type="ECO:0008006" key="4">
    <source>
        <dbReference type="Google" id="ProtNLM"/>
    </source>
</evidence>
<dbReference type="OrthoDB" id="7634039at2"/>
<organism evidence="2 3">
    <name type="scientific">Marinicauda salina</name>
    <dbReference type="NCBI Taxonomy" id="2135793"/>
    <lineage>
        <taxon>Bacteria</taxon>
        <taxon>Pseudomonadati</taxon>
        <taxon>Pseudomonadota</taxon>
        <taxon>Alphaproteobacteria</taxon>
        <taxon>Maricaulales</taxon>
        <taxon>Maricaulaceae</taxon>
        <taxon>Marinicauda</taxon>
    </lineage>
</organism>
<dbReference type="EMBL" id="QEXV01000001">
    <property type="protein sequence ID" value="PWE18154.1"/>
    <property type="molecule type" value="Genomic_DNA"/>
</dbReference>
<name>A0A2U2BW06_9PROT</name>
<evidence type="ECO:0000256" key="1">
    <source>
        <dbReference type="SAM" id="SignalP"/>
    </source>
</evidence>
<gene>
    <name evidence="2" type="ORF">DDZ18_00635</name>
</gene>
<dbReference type="AlphaFoldDB" id="A0A2U2BW06"/>
<evidence type="ECO:0000313" key="2">
    <source>
        <dbReference type="EMBL" id="PWE18154.1"/>
    </source>
</evidence>
<sequence>MKHVLAALAVLAPLAGCASDRVDFGGVMNPVEPPPDAAACAAADWERVEGDTPDYPEDLGMFLFMAQSDGDLRSLEFGYDIRTDGRTANIRFLEPAAYLQHGATQSAILAAAEAIATWRFEPVGDAAPRFAQGCEIRFDFAWMDAAS</sequence>
<feature type="chain" id="PRO_5015409177" description="TonB C-terminal domain-containing protein" evidence="1">
    <location>
        <begin position="19"/>
        <end position="147"/>
    </location>
</feature>
<comment type="caution">
    <text evidence="2">The sequence shown here is derived from an EMBL/GenBank/DDBJ whole genome shotgun (WGS) entry which is preliminary data.</text>
</comment>
<protein>
    <recommendedName>
        <fullName evidence="4">TonB C-terminal domain-containing protein</fullName>
    </recommendedName>
</protein>
<dbReference type="RefSeq" id="WP_109251428.1">
    <property type="nucleotide sequence ID" value="NZ_QEXV01000001.1"/>
</dbReference>
<keyword evidence="3" id="KW-1185">Reference proteome</keyword>
<reference evidence="3" key="1">
    <citation type="submission" date="2018-05" db="EMBL/GenBank/DDBJ databases">
        <authorList>
            <person name="Liu B.-T."/>
        </authorList>
    </citation>
    <scope>NUCLEOTIDE SEQUENCE [LARGE SCALE GENOMIC DNA]</scope>
    <source>
        <strain evidence="3">WD6-1</strain>
    </source>
</reference>